<evidence type="ECO:0000313" key="2">
    <source>
        <dbReference type="Proteomes" id="UP000715441"/>
    </source>
</evidence>
<organism evidence="1 2">
    <name type="scientific">Amycolatopsis acididurans</name>
    <dbReference type="NCBI Taxonomy" id="2724524"/>
    <lineage>
        <taxon>Bacteria</taxon>
        <taxon>Bacillati</taxon>
        <taxon>Actinomycetota</taxon>
        <taxon>Actinomycetes</taxon>
        <taxon>Pseudonocardiales</taxon>
        <taxon>Pseudonocardiaceae</taxon>
        <taxon>Amycolatopsis</taxon>
    </lineage>
</organism>
<dbReference type="Proteomes" id="UP000715441">
    <property type="component" value="Unassembled WGS sequence"/>
</dbReference>
<protein>
    <submittedName>
        <fullName evidence="1">DUF1876 family protein</fullName>
    </submittedName>
</protein>
<dbReference type="Pfam" id="PF08962">
    <property type="entry name" value="Rv2632c-like"/>
    <property type="match status" value="1"/>
</dbReference>
<dbReference type="Gene3D" id="3.30.160.240">
    <property type="entry name" value="Rv1738"/>
    <property type="match status" value="1"/>
</dbReference>
<dbReference type="SUPFAM" id="SSF143212">
    <property type="entry name" value="Rv2632c-like"/>
    <property type="match status" value="1"/>
</dbReference>
<keyword evidence="2" id="KW-1185">Reference proteome</keyword>
<comment type="caution">
    <text evidence="1">The sequence shown here is derived from an EMBL/GenBank/DDBJ whole genome shotgun (WGS) entry which is preliminary data.</text>
</comment>
<reference evidence="1 2" key="1">
    <citation type="submission" date="2020-04" db="EMBL/GenBank/DDBJ databases">
        <title>Novel species.</title>
        <authorList>
            <person name="Teo W.F.A."/>
            <person name="Lipun K."/>
            <person name="Srisuk N."/>
            <person name="Duangmal K."/>
        </authorList>
    </citation>
    <scope>NUCLEOTIDE SEQUENCE [LARGE SCALE GENOMIC DNA]</scope>
    <source>
        <strain evidence="1 2">K13G38</strain>
    </source>
</reference>
<name>A0ABX1J129_9PSEU</name>
<gene>
    <name evidence="1" type="ORF">HFP15_04085</name>
</gene>
<accession>A0ABX1J129</accession>
<dbReference type="EMBL" id="JAAXLS010000002">
    <property type="protein sequence ID" value="NKQ52055.1"/>
    <property type="molecule type" value="Genomic_DNA"/>
</dbReference>
<dbReference type="InterPro" id="IPR015057">
    <property type="entry name" value="Rv2632c-like"/>
</dbReference>
<sequence>MDVELHAEDGETRARLRLAAPGGTSFVGIGLVQGGPRGVHLPEVAQELALARAFSDLTEELLEAVATDIESAADNPLPVAAAQHVAAAEALVPFHPVTSSSAAAAAPARGSW</sequence>
<proteinExistence type="predicted"/>
<evidence type="ECO:0000313" key="1">
    <source>
        <dbReference type="EMBL" id="NKQ52055.1"/>
    </source>
</evidence>
<dbReference type="InterPro" id="IPR038070">
    <property type="entry name" value="Rv2632c-like_sf"/>
</dbReference>